<dbReference type="EMBL" id="FNOK01000044">
    <property type="protein sequence ID" value="SDZ05613.1"/>
    <property type="molecule type" value="Genomic_DNA"/>
</dbReference>
<dbReference type="InterPro" id="IPR013328">
    <property type="entry name" value="6PGD_dom2"/>
</dbReference>
<organism evidence="2 3">
    <name type="scientific">Saccharopolyspora shandongensis</name>
    <dbReference type="NCBI Taxonomy" id="418495"/>
    <lineage>
        <taxon>Bacteria</taxon>
        <taxon>Bacillati</taxon>
        <taxon>Actinomycetota</taxon>
        <taxon>Actinomycetes</taxon>
        <taxon>Pseudonocardiales</taxon>
        <taxon>Pseudonocardiaceae</taxon>
        <taxon>Saccharopolyspora</taxon>
    </lineage>
</organism>
<dbReference type="STRING" id="418495.SAMN05216215_104450"/>
<dbReference type="Pfam" id="PF21761">
    <property type="entry name" value="RedAm-like_C"/>
    <property type="match status" value="1"/>
</dbReference>
<dbReference type="OrthoDB" id="4535742at2"/>
<evidence type="ECO:0000259" key="1">
    <source>
        <dbReference type="Pfam" id="PF21761"/>
    </source>
</evidence>
<evidence type="ECO:0000313" key="2">
    <source>
        <dbReference type="EMBL" id="SDZ05613.1"/>
    </source>
</evidence>
<protein>
    <recommendedName>
        <fullName evidence="1">NADPH-dependent reductive aminase-like C-terminal domain-containing protein</fullName>
    </recommendedName>
</protein>
<reference evidence="3" key="1">
    <citation type="submission" date="2016-10" db="EMBL/GenBank/DDBJ databases">
        <authorList>
            <person name="Varghese N."/>
            <person name="Submissions S."/>
        </authorList>
    </citation>
    <scope>NUCLEOTIDE SEQUENCE [LARGE SCALE GENOMIC DNA]</scope>
    <source>
        <strain evidence="3">CGMCC 4.3530</strain>
    </source>
</reference>
<dbReference type="InterPro" id="IPR048666">
    <property type="entry name" value="RedAm-like_C"/>
</dbReference>
<evidence type="ECO:0000313" key="3">
    <source>
        <dbReference type="Proteomes" id="UP000199529"/>
    </source>
</evidence>
<accession>A0A1H3PXC0</accession>
<dbReference type="Gene3D" id="1.10.1040.10">
    <property type="entry name" value="N-(1-d-carboxylethyl)-l-norvaline Dehydrogenase, domain 2"/>
    <property type="match status" value="1"/>
</dbReference>
<sequence length="87" mass="9354">MPTVVNSALVGQASDLDARNYPGDLGTMEMSLNALEHIARTCVEQGVHTDLPRQMATIAERAIAEGYGDKNYLAVFEIFKKAATPAS</sequence>
<keyword evidence="3" id="KW-1185">Reference proteome</keyword>
<proteinExistence type="predicted"/>
<feature type="domain" description="NADPH-dependent reductive aminase-like C-terminal" evidence="1">
    <location>
        <begin position="4"/>
        <end position="81"/>
    </location>
</feature>
<gene>
    <name evidence="2" type="ORF">SAMN05216215_104450</name>
</gene>
<name>A0A1H3PXC0_9PSEU</name>
<dbReference type="RefSeq" id="WP_093273702.1">
    <property type="nucleotide sequence ID" value="NZ_FNOK01000044.1"/>
</dbReference>
<dbReference type="Proteomes" id="UP000199529">
    <property type="component" value="Unassembled WGS sequence"/>
</dbReference>
<dbReference type="AlphaFoldDB" id="A0A1H3PXC0"/>